<evidence type="ECO:0000256" key="2">
    <source>
        <dbReference type="ARBA" id="ARBA00022801"/>
    </source>
</evidence>
<dbReference type="PROSITE" id="PS51770">
    <property type="entry name" value="HOTDOG_ACOT"/>
    <property type="match status" value="1"/>
</dbReference>
<gene>
    <name evidence="5" type="ORF">J1777_08710</name>
</gene>
<evidence type="ECO:0000259" key="4">
    <source>
        <dbReference type="PROSITE" id="PS51770"/>
    </source>
</evidence>
<evidence type="ECO:0000313" key="6">
    <source>
        <dbReference type="Proteomes" id="UP000664731"/>
    </source>
</evidence>
<feature type="domain" description="HotDog ACOT-type" evidence="4">
    <location>
        <begin position="13"/>
        <end position="126"/>
    </location>
</feature>
<dbReference type="RefSeq" id="WP_207575364.1">
    <property type="nucleotide sequence ID" value="NZ_JAFNME010000016.1"/>
</dbReference>
<keyword evidence="2 3" id="KW-0378">Hydrolase</keyword>
<accession>A0A939KAH9</accession>
<dbReference type="Pfam" id="PF03061">
    <property type="entry name" value="4HBT"/>
    <property type="match status" value="1"/>
</dbReference>
<sequence length="138" mass="15021">MNLDKFTLQAPPADRELVLKVIPMPADCNANGDIFGGWLMSQVDLAGCILPMRLSQGRMATVAVKEFLFTQPVRVGDLLSFYAKIERVGTTSVTVEVQVLAQRLATQNAYVQVAHAILTYVAIDDEGRPRPVAPAAVH</sequence>
<organism evidence="5 6">
    <name type="scientific">Comamonas denitrificans</name>
    <dbReference type="NCBI Taxonomy" id="117506"/>
    <lineage>
        <taxon>Bacteria</taxon>
        <taxon>Pseudomonadati</taxon>
        <taxon>Pseudomonadota</taxon>
        <taxon>Betaproteobacteria</taxon>
        <taxon>Burkholderiales</taxon>
        <taxon>Comamonadaceae</taxon>
        <taxon>Comamonas</taxon>
    </lineage>
</organism>
<dbReference type="SUPFAM" id="SSF54637">
    <property type="entry name" value="Thioesterase/thiol ester dehydrase-isomerase"/>
    <property type="match status" value="1"/>
</dbReference>
<dbReference type="Gene3D" id="3.10.129.10">
    <property type="entry name" value="Hotdog Thioesterase"/>
    <property type="match status" value="1"/>
</dbReference>
<dbReference type="GO" id="GO:0005829">
    <property type="term" value="C:cytosol"/>
    <property type="evidence" value="ECO:0007669"/>
    <property type="project" value="TreeGrafter"/>
</dbReference>
<dbReference type="PANTHER" id="PTHR11049:SF5">
    <property type="entry name" value="ACYL-COA THIOESTER HYDROLASE YCIA"/>
    <property type="match status" value="1"/>
</dbReference>
<dbReference type="CDD" id="cd03442">
    <property type="entry name" value="BFIT_BACH"/>
    <property type="match status" value="1"/>
</dbReference>
<comment type="similarity">
    <text evidence="1">Belongs to the acyl coenzyme A hydrolase family.</text>
</comment>
<dbReference type="GO" id="GO:0006637">
    <property type="term" value="P:acyl-CoA metabolic process"/>
    <property type="evidence" value="ECO:0007669"/>
    <property type="project" value="TreeGrafter"/>
</dbReference>
<dbReference type="AlphaFoldDB" id="A0A939KAH9"/>
<evidence type="ECO:0000256" key="3">
    <source>
        <dbReference type="PROSITE-ProRule" id="PRU01106"/>
    </source>
</evidence>
<evidence type="ECO:0000256" key="1">
    <source>
        <dbReference type="ARBA" id="ARBA00010458"/>
    </source>
</evidence>
<evidence type="ECO:0000313" key="5">
    <source>
        <dbReference type="EMBL" id="MBO1249900.1"/>
    </source>
</evidence>
<dbReference type="GO" id="GO:0052816">
    <property type="term" value="F:long-chain fatty acyl-CoA hydrolase activity"/>
    <property type="evidence" value="ECO:0007669"/>
    <property type="project" value="TreeGrafter"/>
</dbReference>
<dbReference type="InterPro" id="IPR006683">
    <property type="entry name" value="Thioestr_dom"/>
</dbReference>
<dbReference type="Proteomes" id="UP000664731">
    <property type="component" value="Unassembled WGS sequence"/>
</dbReference>
<dbReference type="InterPro" id="IPR029069">
    <property type="entry name" value="HotDog_dom_sf"/>
</dbReference>
<protein>
    <submittedName>
        <fullName evidence="5">Acyl-CoA thioesterase</fullName>
    </submittedName>
</protein>
<proteinExistence type="inferred from homology"/>
<name>A0A939KAH9_9BURK</name>
<dbReference type="EMBL" id="JAFNME010000016">
    <property type="protein sequence ID" value="MBO1249900.1"/>
    <property type="molecule type" value="Genomic_DNA"/>
</dbReference>
<dbReference type="PANTHER" id="PTHR11049">
    <property type="entry name" value="ACYL COENZYME A THIOESTER HYDROLASE"/>
    <property type="match status" value="1"/>
</dbReference>
<keyword evidence="6" id="KW-1185">Reference proteome</keyword>
<dbReference type="GO" id="GO:0009062">
    <property type="term" value="P:fatty acid catabolic process"/>
    <property type="evidence" value="ECO:0007669"/>
    <property type="project" value="TreeGrafter"/>
</dbReference>
<reference evidence="5" key="1">
    <citation type="submission" date="2021-03" db="EMBL/GenBank/DDBJ databases">
        <title>Comamonas denitrificans.</title>
        <authorList>
            <person name="Finster K."/>
        </authorList>
    </citation>
    <scope>NUCLEOTIDE SEQUENCE</scope>
    <source>
        <strain evidence="5">MM2021_4</strain>
    </source>
</reference>
<comment type="caution">
    <text evidence="5">The sequence shown here is derived from an EMBL/GenBank/DDBJ whole genome shotgun (WGS) entry which is preliminary data.</text>
</comment>
<dbReference type="InterPro" id="IPR040170">
    <property type="entry name" value="Cytosol_ACT"/>
</dbReference>
<dbReference type="InterPro" id="IPR033120">
    <property type="entry name" value="HOTDOG_ACOT"/>
</dbReference>